<dbReference type="OrthoDB" id="616263at2759"/>
<dbReference type="AlphaFoldDB" id="A0A0V1AKP3"/>
<sequence>MNDERIVRQMYIMYEGEIHRALHFRKELGWIVLPNLPYSPHDSALSDYHLFWSLPSVLHCVSFNNDV</sequence>
<dbReference type="Proteomes" id="UP000054776">
    <property type="component" value="Unassembled WGS sequence"/>
</dbReference>
<name>A0A0V1AKP3_TRISP</name>
<reference evidence="1 2" key="1">
    <citation type="submission" date="2015-01" db="EMBL/GenBank/DDBJ databases">
        <title>Evolution of Trichinella species and genotypes.</title>
        <authorList>
            <person name="Korhonen P.K."/>
            <person name="Edoardo P."/>
            <person name="Giuseppe L.R."/>
            <person name="Gasser R.B."/>
        </authorList>
    </citation>
    <scope>NUCLEOTIDE SEQUENCE [LARGE SCALE GENOMIC DNA]</scope>
    <source>
        <strain evidence="1">ISS3</strain>
    </source>
</reference>
<evidence type="ECO:0000313" key="1">
    <source>
        <dbReference type="EMBL" id="KRY25130.1"/>
    </source>
</evidence>
<proteinExistence type="predicted"/>
<organism evidence="1 2">
    <name type="scientific">Trichinella spiralis</name>
    <name type="common">Trichina worm</name>
    <dbReference type="NCBI Taxonomy" id="6334"/>
    <lineage>
        <taxon>Eukaryota</taxon>
        <taxon>Metazoa</taxon>
        <taxon>Ecdysozoa</taxon>
        <taxon>Nematoda</taxon>
        <taxon>Enoplea</taxon>
        <taxon>Dorylaimia</taxon>
        <taxon>Trichinellida</taxon>
        <taxon>Trichinellidae</taxon>
        <taxon>Trichinella</taxon>
    </lineage>
</organism>
<evidence type="ECO:0000313" key="2">
    <source>
        <dbReference type="Proteomes" id="UP000054776"/>
    </source>
</evidence>
<dbReference type="InParanoid" id="A0A0V1AKP3"/>
<keyword evidence="2" id="KW-1185">Reference proteome</keyword>
<gene>
    <name evidence="1" type="ORF">T01_3967</name>
</gene>
<accession>A0A0V1AKP3</accession>
<dbReference type="EMBL" id="JYDH01001161">
    <property type="protein sequence ID" value="KRY25130.1"/>
    <property type="molecule type" value="Genomic_DNA"/>
</dbReference>
<protein>
    <submittedName>
        <fullName evidence="1">Uncharacterized protein</fullName>
    </submittedName>
</protein>
<comment type="caution">
    <text evidence="1">The sequence shown here is derived from an EMBL/GenBank/DDBJ whole genome shotgun (WGS) entry which is preliminary data.</text>
</comment>